<reference evidence="13 14" key="1">
    <citation type="submission" date="2018-12" db="EMBL/GenBank/DDBJ databases">
        <title>Complete genome of Litorilituus sediminis.</title>
        <authorList>
            <person name="Liu A."/>
            <person name="Rong J."/>
        </authorList>
    </citation>
    <scope>NUCLEOTIDE SEQUENCE [LARGE SCALE GENOMIC DNA]</scope>
    <source>
        <strain evidence="13 14">JCM 17549</strain>
    </source>
</reference>
<comment type="function">
    <text evidence="10">IGPS catalyzes the conversion of PRFAR and glutamine to IGP, AICAR and glutamate. The HisH subunit catalyzes the hydrolysis of glutamine to glutamate and ammonia as part of the synthesis of IGP and AICAR. The resulting ammonia molecule is channeled to the active site of HisF.</text>
</comment>
<dbReference type="GO" id="GO:0000105">
    <property type="term" value="P:L-histidine biosynthetic process"/>
    <property type="evidence" value="ECO:0007669"/>
    <property type="project" value="UniProtKB-UniRule"/>
</dbReference>
<dbReference type="GO" id="GO:0000107">
    <property type="term" value="F:imidazoleglycerol-phosphate synthase activity"/>
    <property type="evidence" value="ECO:0007669"/>
    <property type="project" value="UniProtKB-UniRule"/>
</dbReference>
<evidence type="ECO:0000256" key="7">
    <source>
        <dbReference type="ARBA" id="ARBA00023239"/>
    </source>
</evidence>
<evidence type="ECO:0000313" key="13">
    <source>
        <dbReference type="EMBL" id="QBG35218.1"/>
    </source>
</evidence>
<dbReference type="EC" id="4.3.2.10" evidence="10"/>
<dbReference type="Gene3D" id="3.40.50.880">
    <property type="match status" value="1"/>
</dbReference>
<evidence type="ECO:0000256" key="3">
    <source>
        <dbReference type="ARBA" id="ARBA00022605"/>
    </source>
</evidence>
<dbReference type="InterPro" id="IPR029062">
    <property type="entry name" value="Class_I_gatase-like"/>
</dbReference>
<evidence type="ECO:0000256" key="4">
    <source>
        <dbReference type="ARBA" id="ARBA00022801"/>
    </source>
</evidence>
<dbReference type="EC" id="3.5.1.2" evidence="10"/>
<dbReference type="OrthoDB" id="9807137at2"/>
<evidence type="ECO:0000256" key="6">
    <source>
        <dbReference type="ARBA" id="ARBA00023102"/>
    </source>
</evidence>
<evidence type="ECO:0000256" key="10">
    <source>
        <dbReference type="HAMAP-Rule" id="MF_00278"/>
    </source>
</evidence>
<dbReference type="AlphaFoldDB" id="A0A4P6P391"/>
<dbReference type="EMBL" id="CP034759">
    <property type="protein sequence ID" value="QBG35218.1"/>
    <property type="molecule type" value="Genomic_DNA"/>
</dbReference>
<evidence type="ECO:0000256" key="5">
    <source>
        <dbReference type="ARBA" id="ARBA00022962"/>
    </source>
</evidence>
<dbReference type="SUPFAM" id="SSF52317">
    <property type="entry name" value="Class I glutamine amidotransferase-like"/>
    <property type="match status" value="1"/>
</dbReference>
<dbReference type="GO" id="GO:0005737">
    <property type="term" value="C:cytoplasm"/>
    <property type="evidence" value="ECO:0007669"/>
    <property type="project" value="UniProtKB-SubCell"/>
</dbReference>
<dbReference type="InterPro" id="IPR017926">
    <property type="entry name" value="GATASE"/>
</dbReference>
<evidence type="ECO:0000256" key="1">
    <source>
        <dbReference type="ARBA" id="ARBA00005091"/>
    </source>
</evidence>
<evidence type="ECO:0000256" key="9">
    <source>
        <dbReference type="ARBA" id="ARBA00049534"/>
    </source>
</evidence>
<comment type="subcellular location">
    <subcellularLocation>
        <location evidence="10">Cytoplasm</location>
    </subcellularLocation>
</comment>
<dbReference type="InterPro" id="IPR010139">
    <property type="entry name" value="Imidazole-glycPsynth_HisH"/>
</dbReference>
<protein>
    <recommendedName>
        <fullName evidence="10">Imidazole glycerol phosphate synthase subunit HisH</fullName>
        <ecNumber evidence="10">4.3.2.10</ecNumber>
    </recommendedName>
    <alternativeName>
        <fullName evidence="10">IGP synthase glutaminase subunit</fullName>
        <ecNumber evidence="10">3.5.1.2</ecNumber>
    </alternativeName>
    <alternativeName>
        <fullName evidence="10">IGP synthase subunit HisH</fullName>
    </alternativeName>
    <alternativeName>
        <fullName evidence="10">ImGP synthase subunit HisH</fullName>
        <shortName evidence="10">IGPS subunit HisH</shortName>
    </alternativeName>
</protein>
<feature type="active site" evidence="10 11">
    <location>
        <position position="185"/>
    </location>
</feature>
<dbReference type="KEGG" id="lsd:EMK97_05555"/>
<comment type="catalytic activity">
    <reaction evidence="8 10">
        <text>5-[(5-phospho-1-deoxy-D-ribulos-1-ylimino)methylamino]-1-(5-phospho-beta-D-ribosyl)imidazole-4-carboxamide + L-glutamine = D-erythro-1-(imidazol-4-yl)glycerol 3-phosphate + 5-amino-1-(5-phospho-beta-D-ribosyl)imidazole-4-carboxamide + L-glutamate + H(+)</text>
        <dbReference type="Rhea" id="RHEA:24793"/>
        <dbReference type="ChEBI" id="CHEBI:15378"/>
        <dbReference type="ChEBI" id="CHEBI:29985"/>
        <dbReference type="ChEBI" id="CHEBI:58278"/>
        <dbReference type="ChEBI" id="CHEBI:58359"/>
        <dbReference type="ChEBI" id="CHEBI:58475"/>
        <dbReference type="ChEBI" id="CHEBI:58525"/>
        <dbReference type="EC" id="4.3.2.10"/>
    </reaction>
</comment>
<name>A0A4P6P391_9GAMM</name>
<feature type="active site" evidence="10 11">
    <location>
        <position position="183"/>
    </location>
</feature>
<dbReference type="Proteomes" id="UP000290244">
    <property type="component" value="Chromosome"/>
</dbReference>
<evidence type="ECO:0000256" key="11">
    <source>
        <dbReference type="PIRSR" id="PIRSR000495-1"/>
    </source>
</evidence>
<dbReference type="Pfam" id="PF00117">
    <property type="entry name" value="GATase"/>
    <property type="match status" value="1"/>
</dbReference>
<keyword evidence="3 10" id="KW-0028">Amino-acid biosynthesis</keyword>
<dbReference type="PANTHER" id="PTHR42701:SF1">
    <property type="entry name" value="IMIDAZOLE GLYCEROL PHOSPHATE SYNTHASE SUBUNIT HISH"/>
    <property type="match status" value="1"/>
</dbReference>
<dbReference type="PANTHER" id="PTHR42701">
    <property type="entry name" value="IMIDAZOLE GLYCEROL PHOSPHATE SYNTHASE SUBUNIT HISH"/>
    <property type="match status" value="1"/>
</dbReference>
<dbReference type="GO" id="GO:0016829">
    <property type="term" value="F:lyase activity"/>
    <property type="evidence" value="ECO:0007669"/>
    <property type="project" value="UniProtKB-KW"/>
</dbReference>
<dbReference type="HAMAP" id="MF_00278">
    <property type="entry name" value="HisH"/>
    <property type="match status" value="1"/>
</dbReference>
<sequence>MIGILNIGLGNVQSVYNAVYENGYDPIFVSKPEELEQLTHFIMPGVGNFSAVMHSLEQLKLVPAIQALIARGVPTLGICLGMQLLATSGEEGGLCKGFDAIAAKVKAIPNSNNLRVPHVGWNEVKFTQEHPVFADIKDTRDFYFVHSYHMECLSGDNIIATTDYGSDLVCVAGNKNVIGVQFHPEKSQKNGMQLLENFCEWDGEFHA</sequence>
<dbReference type="UniPathway" id="UPA00031">
    <property type="reaction ID" value="UER00010"/>
</dbReference>
<gene>
    <name evidence="10 13" type="primary">hisH</name>
    <name evidence="13" type="ORF">EMK97_05555</name>
</gene>
<comment type="subunit">
    <text evidence="2 10">Heterodimer of HisH and HisF.</text>
</comment>
<dbReference type="GO" id="GO:0004359">
    <property type="term" value="F:glutaminase activity"/>
    <property type="evidence" value="ECO:0007669"/>
    <property type="project" value="UniProtKB-EC"/>
</dbReference>
<keyword evidence="5 10" id="KW-0315">Glutamine amidotransferase</keyword>
<dbReference type="CDD" id="cd01748">
    <property type="entry name" value="GATase1_IGP_Synthase"/>
    <property type="match status" value="1"/>
</dbReference>
<keyword evidence="7 10" id="KW-0456">Lyase</keyword>
<proteinExistence type="inferred from homology"/>
<comment type="pathway">
    <text evidence="1 10">Amino-acid biosynthesis; L-histidine biosynthesis; L-histidine from 5-phospho-alpha-D-ribose 1-diphosphate: step 5/9.</text>
</comment>
<accession>A0A4P6P391</accession>
<feature type="domain" description="Glutamine amidotransferase" evidence="12">
    <location>
        <begin position="5"/>
        <end position="199"/>
    </location>
</feature>
<keyword evidence="6 10" id="KW-0368">Histidine biosynthesis</keyword>
<dbReference type="NCBIfam" id="TIGR01855">
    <property type="entry name" value="IMP_synth_hisH"/>
    <property type="match status" value="1"/>
</dbReference>
<dbReference type="RefSeq" id="WP_130600179.1">
    <property type="nucleotide sequence ID" value="NZ_CP034759.1"/>
</dbReference>
<evidence type="ECO:0000259" key="12">
    <source>
        <dbReference type="Pfam" id="PF00117"/>
    </source>
</evidence>
<evidence type="ECO:0000313" key="14">
    <source>
        <dbReference type="Proteomes" id="UP000290244"/>
    </source>
</evidence>
<keyword evidence="10" id="KW-0963">Cytoplasm</keyword>
<evidence type="ECO:0000256" key="8">
    <source>
        <dbReference type="ARBA" id="ARBA00047838"/>
    </source>
</evidence>
<evidence type="ECO:0000256" key="2">
    <source>
        <dbReference type="ARBA" id="ARBA00011152"/>
    </source>
</evidence>
<keyword evidence="4 10" id="KW-0378">Hydrolase</keyword>
<dbReference type="PROSITE" id="PS51273">
    <property type="entry name" value="GATASE_TYPE_1"/>
    <property type="match status" value="1"/>
</dbReference>
<dbReference type="PIRSF" id="PIRSF000495">
    <property type="entry name" value="Amidotransf_hisH"/>
    <property type="match status" value="1"/>
</dbReference>
<feature type="active site" description="Nucleophile" evidence="10 11">
    <location>
        <position position="79"/>
    </location>
</feature>
<comment type="catalytic activity">
    <reaction evidence="9 10">
        <text>L-glutamine + H2O = L-glutamate + NH4(+)</text>
        <dbReference type="Rhea" id="RHEA:15889"/>
        <dbReference type="ChEBI" id="CHEBI:15377"/>
        <dbReference type="ChEBI" id="CHEBI:28938"/>
        <dbReference type="ChEBI" id="CHEBI:29985"/>
        <dbReference type="ChEBI" id="CHEBI:58359"/>
        <dbReference type="EC" id="3.5.1.2"/>
    </reaction>
</comment>
<organism evidence="13 14">
    <name type="scientific">Litorilituus sediminis</name>
    <dbReference type="NCBI Taxonomy" id="718192"/>
    <lineage>
        <taxon>Bacteria</taxon>
        <taxon>Pseudomonadati</taxon>
        <taxon>Pseudomonadota</taxon>
        <taxon>Gammaproteobacteria</taxon>
        <taxon>Alteromonadales</taxon>
        <taxon>Colwelliaceae</taxon>
        <taxon>Litorilituus</taxon>
    </lineage>
</organism>
<keyword evidence="14" id="KW-1185">Reference proteome</keyword>